<comment type="caution">
    <text evidence="2">The sequence shown here is derived from an EMBL/GenBank/DDBJ whole genome shotgun (WGS) entry which is preliminary data.</text>
</comment>
<evidence type="ECO:0000256" key="1">
    <source>
        <dbReference type="SAM" id="MobiDB-lite"/>
    </source>
</evidence>
<organism evidence="2 3">
    <name type="scientific">Batillaria attramentaria</name>
    <dbReference type="NCBI Taxonomy" id="370345"/>
    <lineage>
        <taxon>Eukaryota</taxon>
        <taxon>Metazoa</taxon>
        <taxon>Spiralia</taxon>
        <taxon>Lophotrochozoa</taxon>
        <taxon>Mollusca</taxon>
        <taxon>Gastropoda</taxon>
        <taxon>Caenogastropoda</taxon>
        <taxon>Sorbeoconcha</taxon>
        <taxon>Cerithioidea</taxon>
        <taxon>Batillariidae</taxon>
        <taxon>Batillaria</taxon>
    </lineage>
</organism>
<feature type="region of interest" description="Disordered" evidence="1">
    <location>
        <begin position="85"/>
        <end position="105"/>
    </location>
</feature>
<keyword evidence="3" id="KW-1185">Reference proteome</keyword>
<dbReference type="EMBL" id="JACVVK020000063">
    <property type="protein sequence ID" value="KAK7496935.1"/>
    <property type="molecule type" value="Genomic_DNA"/>
</dbReference>
<evidence type="ECO:0000313" key="3">
    <source>
        <dbReference type="Proteomes" id="UP001519460"/>
    </source>
</evidence>
<dbReference type="AlphaFoldDB" id="A0ABD0LC38"/>
<proteinExistence type="predicted"/>
<feature type="compositionally biased region" description="Basic and acidic residues" evidence="1">
    <location>
        <begin position="94"/>
        <end position="105"/>
    </location>
</feature>
<protein>
    <submittedName>
        <fullName evidence="2">Uncharacterized protein</fullName>
    </submittedName>
</protein>
<gene>
    <name evidence="2" type="ORF">BaRGS_00011915</name>
</gene>
<name>A0ABD0LC38_9CAEN</name>
<dbReference type="Proteomes" id="UP001519460">
    <property type="component" value="Unassembled WGS sequence"/>
</dbReference>
<accession>A0ABD0LC38</accession>
<sequence>METPTKGEWRQAGCHTTKYGWMTTVQAIRLFCRVSVSPVNCVSRFLYLWCMYVCVRACEYLYCTMQQIIQSTFLVLSPPVAIDKPSYGNSNSENRADWKRDCVIP</sequence>
<evidence type="ECO:0000313" key="2">
    <source>
        <dbReference type="EMBL" id="KAK7496935.1"/>
    </source>
</evidence>
<reference evidence="2 3" key="1">
    <citation type="journal article" date="2023" name="Sci. Data">
        <title>Genome assembly of the Korean intertidal mud-creeper Batillaria attramentaria.</title>
        <authorList>
            <person name="Patra A.K."/>
            <person name="Ho P.T."/>
            <person name="Jun S."/>
            <person name="Lee S.J."/>
            <person name="Kim Y."/>
            <person name="Won Y.J."/>
        </authorList>
    </citation>
    <scope>NUCLEOTIDE SEQUENCE [LARGE SCALE GENOMIC DNA]</scope>
    <source>
        <strain evidence="2">Wonlab-2016</strain>
    </source>
</reference>